<accession>A0A815CDD9</accession>
<evidence type="ECO:0000313" key="2">
    <source>
        <dbReference type="EMBL" id="CAF4036308.1"/>
    </source>
</evidence>
<dbReference type="EMBL" id="CAJOAZ010003940">
    <property type="protein sequence ID" value="CAF4036308.1"/>
    <property type="molecule type" value="Genomic_DNA"/>
</dbReference>
<organism evidence="1 3">
    <name type="scientific">Adineta steineri</name>
    <dbReference type="NCBI Taxonomy" id="433720"/>
    <lineage>
        <taxon>Eukaryota</taxon>
        <taxon>Metazoa</taxon>
        <taxon>Spiralia</taxon>
        <taxon>Gnathifera</taxon>
        <taxon>Rotifera</taxon>
        <taxon>Eurotatoria</taxon>
        <taxon>Bdelloidea</taxon>
        <taxon>Adinetida</taxon>
        <taxon>Adinetidae</taxon>
        <taxon>Adineta</taxon>
    </lineage>
</organism>
<dbReference type="EMBL" id="CAJNOG010000522">
    <property type="protein sequence ID" value="CAF1281354.1"/>
    <property type="molecule type" value="Genomic_DNA"/>
</dbReference>
<comment type="caution">
    <text evidence="1">The sequence shown here is derived from an EMBL/GenBank/DDBJ whole genome shotgun (WGS) entry which is preliminary data.</text>
</comment>
<gene>
    <name evidence="1" type="ORF">JYZ213_LOCUS31251</name>
    <name evidence="2" type="ORF">OXD698_LOCUS31620</name>
</gene>
<evidence type="ECO:0000313" key="3">
    <source>
        <dbReference type="Proteomes" id="UP000663845"/>
    </source>
</evidence>
<dbReference type="Proteomes" id="UP000663844">
    <property type="component" value="Unassembled WGS sequence"/>
</dbReference>
<name>A0A815CDD9_9BILA</name>
<reference evidence="1" key="1">
    <citation type="submission" date="2021-02" db="EMBL/GenBank/DDBJ databases">
        <authorList>
            <person name="Nowell W R."/>
        </authorList>
    </citation>
    <scope>NUCLEOTIDE SEQUENCE</scope>
</reference>
<sequence>MKSEGRHGIFDCHATLMEAVVYGEIGFAARVLQAGYMIDCLMTKHQKLNFSAIQNRNCNSKSNPLLNKGTDGISLDPYEIVFIKFNYKRLNDRIIPDRALVYQKWVEDLKNNTAKY</sequence>
<dbReference type="AlphaFoldDB" id="A0A815CDD9"/>
<protein>
    <submittedName>
        <fullName evidence="1">Uncharacterized protein</fullName>
    </submittedName>
</protein>
<dbReference type="Proteomes" id="UP000663845">
    <property type="component" value="Unassembled WGS sequence"/>
</dbReference>
<proteinExistence type="predicted"/>
<evidence type="ECO:0000313" key="1">
    <source>
        <dbReference type="EMBL" id="CAF1281354.1"/>
    </source>
</evidence>